<comment type="caution">
    <text evidence="1">The sequence shown here is derived from an EMBL/GenBank/DDBJ whole genome shotgun (WGS) entry which is preliminary data.</text>
</comment>
<dbReference type="EMBL" id="CAJEWN010000020">
    <property type="protein sequence ID" value="CAD2137537.1"/>
    <property type="molecule type" value="Genomic_DNA"/>
</dbReference>
<evidence type="ECO:0000313" key="1">
    <source>
        <dbReference type="EMBL" id="CAD2137537.1"/>
    </source>
</evidence>
<gene>
    <name evidence="1" type="ORF">MENT_LOCUS5466</name>
</gene>
<organism evidence="1 2">
    <name type="scientific">Meloidogyne enterolobii</name>
    <name type="common">Root-knot nematode worm</name>
    <name type="synonym">Meloidogyne mayaguensis</name>
    <dbReference type="NCBI Taxonomy" id="390850"/>
    <lineage>
        <taxon>Eukaryota</taxon>
        <taxon>Metazoa</taxon>
        <taxon>Ecdysozoa</taxon>
        <taxon>Nematoda</taxon>
        <taxon>Chromadorea</taxon>
        <taxon>Rhabditida</taxon>
        <taxon>Tylenchina</taxon>
        <taxon>Tylenchomorpha</taxon>
        <taxon>Tylenchoidea</taxon>
        <taxon>Meloidogynidae</taxon>
        <taxon>Meloidogyninae</taxon>
        <taxon>Meloidogyne</taxon>
    </lineage>
</organism>
<protein>
    <submittedName>
        <fullName evidence="1">Uncharacterized protein</fullName>
    </submittedName>
</protein>
<accession>A0A6V7TX32</accession>
<dbReference type="Proteomes" id="UP000580250">
    <property type="component" value="Unassembled WGS sequence"/>
</dbReference>
<proteinExistence type="predicted"/>
<dbReference type="AlphaFoldDB" id="A0A6V7TX32"/>
<evidence type="ECO:0000313" key="2">
    <source>
        <dbReference type="Proteomes" id="UP000580250"/>
    </source>
</evidence>
<sequence>MDPEKDTIEYFLRRSGAFGTTNSLIQEENQNNPNVEINSSTPIQANPFHPFYNQNIQPPQFNPNFHQQNMFSPSSTNQFPYSSNFQYFGGHYPNNQHFIPNHPNYSGDSSHSGTVQNLPENFQVNQGFHSVYNTNLLPTQQASSSSFKNIIEGTTNENDEIMKELCKHIQNIDVNQTGKRRDQQRFRDQEKEDINSIKNACKTGKTLFLPPNFGDYWYFLKTRIYKNFKYHSCGALGNTNAYYRCKESNCGGKLSYEKGFEIKENQKHSCVEIGN</sequence>
<reference evidence="1 2" key="1">
    <citation type="submission" date="2020-08" db="EMBL/GenBank/DDBJ databases">
        <authorList>
            <person name="Koutsovoulos G."/>
            <person name="Danchin GJ E."/>
        </authorList>
    </citation>
    <scope>NUCLEOTIDE SEQUENCE [LARGE SCALE GENOMIC DNA]</scope>
</reference>
<name>A0A6V7TX32_MELEN</name>